<reference evidence="1 2" key="1">
    <citation type="submission" date="2018-12" db="EMBL/GenBank/DDBJ databases">
        <authorList>
            <person name="Sun L."/>
            <person name="Chen Z."/>
        </authorList>
    </citation>
    <scope>NUCLEOTIDE SEQUENCE [LARGE SCALE GENOMIC DNA]</scope>
    <source>
        <strain evidence="1 2">LMG 29736</strain>
    </source>
</reference>
<sequence length="66" mass="7612">MDITLNGNSYVLPKDVTNVQQLLEHLELSERIVIVEVNKEIVQKENYDRSIRDQDEVEMIHFVGGG</sequence>
<dbReference type="AlphaFoldDB" id="A0A429X263"/>
<dbReference type="InterPro" id="IPR012675">
    <property type="entry name" value="Beta-grasp_dom_sf"/>
</dbReference>
<dbReference type="SUPFAM" id="SSF54285">
    <property type="entry name" value="MoaD/ThiS"/>
    <property type="match status" value="1"/>
</dbReference>
<evidence type="ECO:0000313" key="1">
    <source>
        <dbReference type="EMBL" id="RST57556.1"/>
    </source>
</evidence>
<dbReference type="InterPro" id="IPR010035">
    <property type="entry name" value="Thi_S"/>
</dbReference>
<dbReference type="PANTHER" id="PTHR34472:SF1">
    <property type="entry name" value="SULFUR CARRIER PROTEIN THIS"/>
    <property type="match status" value="1"/>
</dbReference>
<protein>
    <submittedName>
        <fullName evidence="1">Sulfur carrier protein ThiS</fullName>
    </submittedName>
</protein>
<dbReference type="EMBL" id="QYTW02000031">
    <property type="protein sequence ID" value="RST57556.1"/>
    <property type="molecule type" value="Genomic_DNA"/>
</dbReference>
<dbReference type="CDD" id="cd00565">
    <property type="entry name" value="Ubl_ThiS"/>
    <property type="match status" value="1"/>
</dbReference>
<dbReference type="Pfam" id="PF02597">
    <property type="entry name" value="ThiS"/>
    <property type="match status" value="1"/>
</dbReference>
<organism evidence="1 2">
    <name type="scientific">Siminovitchia terrae</name>
    <name type="common">Bacillus terrae</name>
    <dbReference type="NCBI Taxonomy" id="1914933"/>
    <lineage>
        <taxon>Bacteria</taxon>
        <taxon>Bacillati</taxon>
        <taxon>Bacillota</taxon>
        <taxon>Bacilli</taxon>
        <taxon>Bacillales</taxon>
        <taxon>Bacillaceae</taxon>
        <taxon>Siminovitchia</taxon>
    </lineage>
</organism>
<dbReference type="InterPro" id="IPR003749">
    <property type="entry name" value="ThiS/MoaD-like"/>
</dbReference>
<gene>
    <name evidence="1" type="primary">thiS</name>
    <name evidence="1" type="ORF">D5F11_021800</name>
</gene>
<evidence type="ECO:0000313" key="2">
    <source>
        <dbReference type="Proteomes" id="UP000287296"/>
    </source>
</evidence>
<dbReference type="Proteomes" id="UP000287296">
    <property type="component" value="Unassembled WGS sequence"/>
</dbReference>
<comment type="caution">
    <text evidence="1">The sequence shown here is derived from an EMBL/GenBank/DDBJ whole genome shotgun (WGS) entry which is preliminary data.</text>
</comment>
<dbReference type="NCBIfam" id="TIGR01683">
    <property type="entry name" value="thiS"/>
    <property type="match status" value="1"/>
</dbReference>
<dbReference type="OrthoDB" id="9798559at2"/>
<dbReference type="RefSeq" id="WP_120118246.1">
    <property type="nucleotide sequence ID" value="NZ_DAMDJW010000140.1"/>
</dbReference>
<dbReference type="PANTHER" id="PTHR34472">
    <property type="entry name" value="SULFUR CARRIER PROTEIN THIS"/>
    <property type="match status" value="1"/>
</dbReference>
<dbReference type="InterPro" id="IPR016155">
    <property type="entry name" value="Mopterin_synth/thiamin_S_b"/>
</dbReference>
<name>A0A429X263_SIMTE</name>
<accession>A0A429X263</accession>
<proteinExistence type="predicted"/>
<dbReference type="Gene3D" id="3.10.20.30">
    <property type="match status" value="1"/>
</dbReference>